<proteinExistence type="predicted"/>
<dbReference type="Proteomes" id="UP000622547">
    <property type="component" value="Unassembled WGS sequence"/>
</dbReference>
<protein>
    <submittedName>
        <fullName evidence="1">Uncharacterized protein</fullName>
    </submittedName>
</protein>
<evidence type="ECO:0000313" key="2">
    <source>
        <dbReference type="Proteomes" id="UP000622547"/>
    </source>
</evidence>
<reference evidence="1 2" key="1">
    <citation type="submission" date="2021-01" db="EMBL/GenBank/DDBJ databases">
        <title>Whole genome shotgun sequence of Planotetraspora phitsanulokensis NBRC 104273.</title>
        <authorList>
            <person name="Komaki H."/>
            <person name="Tamura T."/>
        </authorList>
    </citation>
    <scope>NUCLEOTIDE SEQUENCE [LARGE SCALE GENOMIC DNA]</scope>
    <source>
        <strain evidence="1 2">NBRC 104273</strain>
    </source>
</reference>
<accession>A0A8J3UH94</accession>
<dbReference type="EMBL" id="BOOP01000018">
    <property type="protein sequence ID" value="GII38835.1"/>
    <property type="molecule type" value="Genomic_DNA"/>
</dbReference>
<sequence>MLAASSPRSAAMRQTASAIWRRLGEGAAGASLGAVGGFLRRRYALAWQPREQYARGRPRAGAGRAAPQIRHAPIFSSRTYAV</sequence>
<name>A0A8J3UH94_9ACTN</name>
<keyword evidence="2" id="KW-1185">Reference proteome</keyword>
<organism evidence="1 2">
    <name type="scientific">Planotetraspora phitsanulokensis</name>
    <dbReference type="NCBI Taxonomy" id="575192"/>
    <lineage>
        <taxon>Bacteria</taxon>
        <taxon>Bacillati</taxon>
        <taxon>Actinomycetota</taxon>
        <taxon>Actinomycetes</taxon>
        <taxon>Streptosporangiales</taxon>
        <taxon>Streptosporangiaceae</taxon>
        <taxon>Planotetraspora</taxon>
    </lineage>
</organism>
<gene>
    <name evidence="1" type="ORF">Pph01_38380</name>
</gene>
<evidence type="ECO:0000313" key="1">
    <source>
        <dbReference type="EMBL" id="GII38835.1"/>
    </source>
</evidence>
<comment type="caution">
    <text evidence="1">The sequence shown here is derived from an EMBL/GenBank/DDBJ whole genome shotgun (WGS) entry which is preliminary data.</text>
</comment>
<dbReference type="AlphaFoldDB" id="A0A8J3UH94"/>